<evidence type="ECO:0000256" key="1">
    <source>
        <dbReference type="SAM" id="MobiDB-lite"/>
    </source>
</evidence>
<dbReference type="EMBL" id="JAIWOZ010000005">
    <property type="protein sequence ID" value="KAH6605180.1"/>
    <property type="molecule type" value="Genomic_DNA"/>
</dbReference>
<feature type="region of interest" description="Disordered" evidence="1">
    <location>
        <begin position="578"/>
        <end position="648"/>
    </location>
</feature>
<organism evidence="2 3">
    <name type="scientific">Trichoderma cornu-damae</name>
    <dbReference type="NCBI Taxonomy" id="654480"/>
    <lineage>
        <taxon>Eukaryota</taxon>
        <taxon>Fungi</taxon>
        <taxon>Dikarya</taxon>
        <taxon>Ascomycota</taxon>
        <taxon>Pezizomycotina</taxon>
        <taxon>Sordariomycetes</taxon>
        <taxon>Hypocreomycetidae</taxon>
        <taxon>Hypocreales</taxon>
        <taxon>Hypocreaceae</taxon>
        <taxon>Trichoderma</taxon>
    </lineage>
</organism>
<reference evidence="2" key="1">
    <citation type="submission" date="2021-08" db="EMBL/GenBank/DDBJ databases">
        <title>Chromosome-Level Trichoderma cornu-damae using Hi-C Data.</title>
        <authorList>
            <person name="Kim C.S."/>
        </authorList>
    </citation>
    <scope>NUCLEOTIDE SEQUENCE</scope>
    <source>
        <strain evidence="2">KA19-0412C</strain>
    </source>
</reference>
<protein>
    <submittedName>
        <fullName evidence="2">Uncharacterized protein</fullName>
    </submittedName>
</protein>
<sequence>MRHPGSSVWPIRLLLLELLDWREYDLGALDANHGGAVGVLLHPVVRVAAKVLEVLDALDRQPDGTAAVHGRGDAALLHVSGDALSALKPVVGFLADDAGNELRVVDVAGLFVDKDQAARAGLALVLVENFLQVLDVCIEHLEADSLFGDVNGRGAHAEAAQRGDVARAPALGLDDEDAASGGGSGLLDLVAVVDQLVQARVRSQRVFGAGDVLRDGVERLEAANDEERIEFVLLDEVGNQLHAGLRGQLAVGANLGAALAGPAVDLEPVERPDSSKGRIAVMAGESGEAVVDSQRLVSAREAVGLVLVREFRISQAHGLVKIFGVDGNGDLLGLLDGLHKRLSHNLVLVDSNEAGLGLGGGLQHGLDSLNALQCAENAVVGHRGASSLHVSQGGDAGVEAEAALALVRQEIFDFGGGDLVAILITGTLCNDDDCLSLSHFPVLVKKVKIIVNGPDEADNVQVLIRRNLLRSELPAGNQFLEQRGPFSPELVGAGQGAVASADDEGVDAVEHHVLGCRQSARSFVKGHASSSSDERSALGQEASDIVPSHLPDEVAALHQTLVSLVDAKRIAAHVDRHADNGADNGVHARGVASRGHDGNLLPESHRERQIRGKGCGGGVGKAAEESLPESAKEEAEGEEDVNGSWKVF</sequence>
<evidence type="ECO:0000313" key="2">
    <source>
        <dbReference type="EMBL" id="KAH6605180.1"/>
    </source>
</evidence>
<name>A0A9P8QFR6_9HYPO</name>
<accession>A0A9P8QFR6</accession>
<dbReference type="Proteomes" id="UP000827724">
    <property type="component" value="Unassembled WGS sequence"/>
</dbReference>
<gene>
    <name evidence="2" type="ORF">Trco_006887</name>
</gene>
<keyword evidence="3" id="KW-1185">Reference proteome</keyword>
<comment type="caution">
    <text evidence="2">The sequence shown here is derived from an EMBL/GenBank/DDBJ whole genome shotgun (WGS) entry which is preliminary data.</text>
</comment>
<evidence type="ECO:0000313" key="3">
    <source>
        <dbReference type="Proteomes" id="UP000827724"/>
    </source>
</evidence>
<proteinExistence type="predicted"/>
<dbReference type="AlphaFoldDB" id="A0A9P8QFR6"/>